<feature type="domain" description="MacB-like periplasmic core" evidence="8">
    <location>
        <begin position="20"/>
        <end position="220"/>
    </location>
</feature>
<feature type="transmembrane region" description="Helical" evidence="6">
    <location>
        <begin position="742"/>
        <end position="762"/>
    </location>
</feature>
<sequence>MSFTFRLMLRDIRSGDLLTLLLALVISVGTVTSIGLFIDRLQLSFEQESANLLAADRLVRSDDAIDTSWIEQASKQDLQFAERTSFTTMMFANNALQLSQLSAVTDDYPLKGAYLVDEALFGTGQAFTGTPEPGTVWVSSRLASLLNITLGDAVEVGDVTLTVSKFLVRDPGSTTSSFAISPRAVMNMADLAATNVIIPGSRVRYSLLLAGDRENLTQYEEWLLPQLQEGQRWRTPTQKGDRIGDTIGRAESFLLLAGTLAVVMSGVAMALASARFVKRHLMQVAILKTLGATPALLGKVFLQQLVALFIVGALVGLGTGWLIQEAIASLLSSLMSTALPAPSVSSLWLGTATGLISMLVFCLPLMSHLIKISPLSVLQPNAKIEFNGVVIYIIGFIGMYALMCLYTKGFLLPSIMTIAIAGIALLVASIGWIAFKLGRSLTSGATSGWQIGLASLYRRLVPNLFQLLVFTLIIMLTLILVGVKSSLIADWQQQLPEDAPNHYLFNVQANQIESINEKTQALGVEQSDWFPMVRGRVVVANDVTIESMYPDGRGEPELYDRELNLTWSDSIGEGNELVEGDFSAEGLSVEQRAATEAGLEMGDVLTLNIGGNRVTLPITSIRKVDWGSMQPNFYLILPKSVLEDYPANFVSSWYVSDSNAQNFYQTMANFPTVSILNVGDVLEQVQTIIGQLSKAIQLVLLCILSAGALVLLASVRSTLEERLEEGALLRVLGARGALVRQALLVEFGALGFFAGLIAAVGAEACLYGLQVFVFKAEANFHPLLWLLGPGIGVMVITTIGLVASRTVLKVPPMLLLRDLS</sequence>
<feature type="transmembrane region" description="Helical" evidence="6">
    <location>
        <begin position="782"/>
        <end position="803"/>
    </location>
</feature>
<proteinExistence type="predicted"/>
<feature type="transmembrane region" description="Helical" evidence="6">
    <location>
        <begin position="253"/>
        <end position="272"/>
    </location>
</feature>
<dbReference type="Pfam" id="PF02687">
    <property type="entry name" value="FtsX"/>
    <property type="match status" value="2"/>
</dbReference>
<evidence type="ECO:0000256" key="4">
    <source>
        <dbReference type="ARBA" id="ARBA00022989"/>
    </source>
</evidence>
<evidence type="ECO:0000256" key="2">
    <source>
        <dbReference type="ARBA" id="ARBA00022475"/>
    </source>
</evidence>
<evidence type="ECO:0000256" key="3">
    <source>
        <dbReference type="ARBA" id="ARBA00022692"/>
    </source>
</evidence>
<feature type="transmembrane region" description="Helical" evidence="6">
    <location>
        <begin position="695"/>
        <end position="715"/>
    </location>
</feature>
<dbReference type="InterPro" id="IPR003838">
    <property type="entry name" value="ABC3_permease_C"/>
</dbReference>
<feature type="transmembrane region" description="Helical" evidence="6">
    <location>
        <begin position="305"/>
        <end position="323"/>
    </location>
</feature>
<feature type="domain" description="ABC3 transporter permease C-terminal" evidence="7">
    <location>
        <begin position="257"/>
        <end position="374"/>
    </location>
</feature>
<dbReference type="PANTHER" id="PTHR30287:SF1">
    <property type="entry name" value="INNER MEMBRANE PROTEIN"/>
    <property type="match status" value="1"/>
</dbReference>
<evidence type="ECO:0000259" key="7">
    <source>
        <dbReference type="Pfam" id="PF02687"/>
    </source>
</evidence>
<feature type="transmembrane region" description="Helical" evidence="6">
    <location>
        <begin position="343"/>
        <end position="363"/>
    </location>
</feature>
<dbReference type="EMBL" id="JAJATW010000010">
    <property type="protein sequence ID" value="MCB5161924.1"/>
    <property type="molecule type" value="Genomic_DNA"/>
</dbReference>
<dbReference type="InterPro" id="IPR025857">
    <property type="entry name" value="MacB_PCD"/>
</dbReference>
<evidence type="ECO:0000313" key="9">
    <source>
        <dbReference type="EMBL" id="MCB5161924.1"/>
    </source>
</evidence>
<keyword evidence="2" id="KW-1003">Cell membrane</keyword>
<dbReference type="InterPro" id="IPR038766">
    <property type="entry name" value="Membrane_comp_ABC_pdt"/>
</dbReference>
<comment type="caution">
    <text evidence="9">The sequence shown here is derived from an EMBL/GenBank/DDBJ whole genome shotgun (WGS) entry which is preliminary data.</text>
</comment>
<gene>
    <name evidence="9" type="ORF">LG368_08420</name>
</gene>
<dbReference type="Pfam" id="PF12704">
    <property type="entry name" value="MacB_PCD"/>
    <property type="match status" value="1"/>
</dbReference>
<dbReference type="PANTHER" id="PTHR30287">
    <property type="entry name" value="MEMBRANE COMPONENT OF PREDICTED ABC SUPERFAMILY METABOLITE UPTAKE TRANSPORTER"/>
    <property type="match status" value="1"/>
</dbReference>
<evidence type="ECO:0000259" key="8">
    <source>
        <dbReference type="Pfam" id="PF12704"/>
    </source>
</evidence>
<comment type="subcellular location">
    <subcellularLocation>
        <location evidence="1">Cell membrane</location>
        <topology evidence="1">Multi-pass membrane protein</topology>
    </subcellularLocation>
</comment>
<accession>A0A9X1LCD3</accession>
<evidence type="ECO:0000256" key="5">
    <source>
        <dbReference type="ARBA" id="ARBA00023136"/>
    </source>
</evidence>
<evidence type="ECO:0000313" key="10">
    <source>
        <dbReference type="Proteomes" id="UP001139095"/>
    </source>
</evidence>
<evidence type="ECO:0000256" key="1">
    <source>
        <dbReference type="ARBA" id="ARBA00004651"/>
    </source>
</evidence>
<name>A0A9X1LCD3_9GAMM</name>
<keyword evidence="3 6" id="KW-0812">Transmembrane</keyword>
<dbReference type="Proteomes" id="UP001139095">
    <property type="component" value="Unassembled WGS sequence"/>
</dbReference>
<keyword evidence="4 6" id="KW-1133">Transmembrane helix</keyword>
<dbReference type="GO" id="GO:0005886">
    <property type="term" value="C:plasma membrane"/>
    <property type="evidence" value="ECO:0007669"/>
    <property type="project" value="UniProtKB-SubCell"/>
</dbReference>
<reference evidence="9" key="1">
    <citation type="submission" date="2021-10" db="EMBL/GenBank/DDBJ databases">
        <title>Marinomonas pontica sp. nov., isolated from the Black Sea.</title>
        <authorList>
            <person name="Zhao L.-H."/>
            <person name="Xue J.-H."/>
        </authorList>
    </citation>
    <scope>NUCLEOTIDE SEQUENCE</scope>
    <source>
        <strain evidence="9">E8</strain>
    </source>
</reference>
<feature type="transmembrane region" description="Helical" evidence="6">
    <location>
        <begin position="384"/>
        <end position="403"/>
    </location>
</feature>
<feature type="transmembrane region" description="Helical" evidence="6">
    <location>
        <begin position="415"/>
        <end position="435"/>
    </location>
</feature>
<feature type="domain" description="ABC3 transporter permease C-terminal" evidence="7">
    <location>
        <begin position="699"/>
        <end position="812"/>
    </location>
</feature>
<organism evidence="9 10">
    <name type="scientific">Marinomonas algarum</name>
    <dbReference type="NCBI Taxonomy" id="2883105"/>
    <lineage>
        <taxon>Bacteria</taxon>
        <taxon>Pseudomonadati</taxon>
        <taxon>Pseudomonadota</taxon>
        <taxon>Gammaproteobacteria</taxon>
        <taxon>Oceanospirillales</taxon>
        <taxon>Oceanospirillaceae</taxon>
        <taxon>Marinomonas</taxon>
    </lineage>
</organism>
<feature type="transmembrane region" description="Helical" evidence="6">
    <location>
        <begin position="464"/>
        <end position="483"/>
    </location>
</feature>
<protein>
    <submittedName>
        <fullName evidence="9">ABC transporter permease</fullName>
    </submittedName>
</protein>
<evidence type="ECO:0000256" key="6">
    <source>
        <dbReference type="SAM" id="Phobius"/>
    </source>
</evidence>
<dbReference type="RefSeq" id="WP_226754288.1">
    <property type="nucleotide sequence ID" value="NZ_JAJATW010000010.1"/>
</dbReference>
<keyword evidence="10" id="KW-1185">Reference proteome</keyword>
<keyword evidence="5 6" id="KW-0472">Membrane</keyword>
<dbReference type="AlphaFoldDB" id="A0A9X1LCD3"/>